<protein>
    <submittedName>
        <fullName evidence="2">Uncharacterized protein</fullName>
    </submittedName>
</protein>
<accession>A0A154P585</accession>
<feature type="region of interest" description="Disordered" evidence="1">
    <location>
        <begin position="302"/>
        <end position="356"/>
    </location>
</feature>
<reference evidence="2 3" key="1">
    <citation type="submission" date="2015-07" db="EMBL/GenBank/DDBJ databases">
        <title>The genome of Dufourea novaeangliae.</title>
        <authorList>
            <person name="Pan H."/>
            <person name="Kapheim K."/>
        </authorList>
    </citation>
    <scope>NUCLEOTIDE SEQUENCE [LARGE SCALE GENOMIC DNA]</scope>
    <source>
        <strain evidence="2">0120121106</strain>
        <tissue evidence="2">Whole body</tissue>
    </source>
</reference>
<feature type="compositionally biased region" description="Pro residues" evidence="1">
    <location>
        <begin position="142"/>
        <end position="152"/>
    </location>
</feature>
<organism evidence="2 3">
    <name type="scientific">Dufourea novaeangliae</name>
    <name type="common">Sweat bee</name>
    <dbReference type="NCBI Taxonomy" id="178035"/>
    <lineage>
        <taxon>Eukaryota</taxon>
        <taxon>Metazoa</taxon>
        <taxon>Ecdysozoa</taxon>
        <taxon>Arthropoda</taxon>
        <taxon>Hexapoda</taxon>
        <taxon>Insecta</taxon>
        <taxon>Pterygota</taxon>
        <taxon>Neoptera</taxon>
        <taxon>Endopterygota</taxon>
        <taxon>Hymenoptera</taxon>
        <taxon>Apocrita</taxon>
        <taxon>Aculeata</taxon>
        <taxon>Apoidea</taxon>
        <taxon>Anthophila</taxon>
        <taxon>Halictidae</taxon>
        <taxon>Rophitinae</taxon>
        <taxon>Dufourea</taxon>
    </lineage>
</organism>
<evidence type="ECO:0000256" key="1">
    <source>
        <dbReference type="SAM" id="MobiDB-lite"/>
    </source>
</evidence>
<dbReference type="AlphaFoldDB" id="A0A154P585"/>
<dbReference type="Proteomes" id="UP000076502">
    <property type="component" value="Unassembled WGS sequence"/>
</dbReference>
<feature type="region of interest" description="Disordered" evidence="1">
    <location>
        <begin position="1"/>
        <end position="29"/>
    </location>
</feature>
<evidence type="ECO:0000313" key="3">
    <source>
        <dbReference type="Proteomes" id="UP000076502"/>
    </source>
</evidence>
<evidence type="ECO:0000313" key="2">
    <source>
        <dbReference type="EMBL" id="KZC07096.1"/>
    </source>
</evidence>
<name>A0A154P585_DUFNO</name>
<dbReference type="EMBL" id="KQ434822">
    <property type="protein sequence ID" value="KZC07096.1"/>
    <property type="molecule type" value="Genomic_DNA"/>
</dbReference>
<sequence>MTKGLHQATRTEIEGGSSKFISGHPRAEPSGTNSIASVVLFCEQAPETYNPPPLSVYARRRGFGSIWLARWLDSGSPIHPLPPPCANPPFDWRKSLRLTGSHGITGTRDIYASSPADRGITRNKEIANLLRPTPTSSFPVRGLPPPLVPRPPSSTRSDIVRPRVDGGTDQELFRVLWVETASNRYSGLLNFYKNLSRYLPLEEHVFAEMYTVTNVHLDLVDPLDAFRESRPMAIFQATHNRRLESRFASGNYRGPPAKDRYGLNLDLEHRFEKNTGTGREGRKSTVSAEYLRFEEAAREWQGWGSKARENSTGRIPAPRKEQFPNGFRVVAGQHEHSRRPTPVGQPPSARPPSHFV</sequence>
<proteinExistence type="predicted"/>
<keyword evidence="3" id="KW-1185">Reference proteome</keyword>
<feature type="region of interest" description="Disordered" evidence="1">
    <location>
        <begin position="140"/>
        <end position="163"/>
    </location>
</feature>
<gene>
    <name evidence="2" type="ORF">WN55_08478</name>
</gene>